<feature type="coiled-coil region" evidence="1">
    <location>
        <begin position="490"/>
        <end position="517"/>
    </location>
</feature>
<evidence type="ECO:0000313" key="4">
    <source>
        <dbReference type="Proteomes" id="UP001589773"/>
    </source>
</evidence>
<keyword evidence="4" id="KW-1185">Reference proteome</keyword>
<feature type="domain" description="DUF4214" evidence="2">
    <location>
        <begin position="48"/>
        <end position="104"/>
    </location>
</feature>
<organism evidence="3 4">
    <name type="scientific">Massilia consociata</name>
    <dbReference type="NCBI Taxonomy" id="760117"/>
    <lineage>
        <taxon>Bacteria</taxon>
        <taxon>Pseudomonadati</taxon>
        <taxon>Pseudomonadota</taxon>
        <taxon>Betaproteobacteria</taxon>
        <taxon>Burkholderiales</taxon>
        <taxon>Oxalobacteraceae</taxon>
        <taxon>Telluria group</taxon>
        <taxon>Massilia</taxon>
    </lineage>
</organism>
<proteinExistence type="predicted"/>
<sequence>MAIVTAHIAAVQQLYVAYFNRPADYAGLEYWTNVVANQKGSTALVSAAFAAEAEYKTEYAGMSNADVVNKIYLNLFGRAAEAEGKAYWADLLDKKLTTIDKVVAEIAKGAQTTDAEAYENKVSAATAFTAALDTAAEQKGYSGAAANAQAKAFITSVTTDASLEAAVAPVALATTVGKVVAAGTPFTVAGALANLAAANKAKADFLVTADGDGKANTNTTDAKLAEAVTTASTKVQTLLGTPAAGDAVEAIYASGSASVKAALISDQQAANAEALVEAQAAVVTATGKIAQVAGLQSAIANATAAKTAETAALATQKTAAVDLASKLAAYNATNGTSVTMNVAADGGDGNGTVTGLITTNTSGQLVLATGVTETTNPGITALLNASIAKEAADLNVTKASNLVTVTQNTVDYLDTTAAEVAELGALKAMFVEVEVADGALPTEAQIAEQLAIFKAKDATANNNVYEDFLAAVNAFYDQPTAGENPLAAALADANKAVTTANENIKNFNEALAKLKSAEALVTQGAALDATVAAATEVFTSRNYTIQNVDAVSEIGSSNSDIFMAGKVDSTISLFGLQGNDSLFIGSDYTLNRGALTTGNNAVLEAFVSQVGTDTVIKLEKSVFGSSAATPEVVTITLVGIDATTIQLNNGIITSGAPAA</sequence>
<reference evidence="3 4" key="1">
    <citation type="submission" date="2024-09" db="EMBL/GenBank/DDBJ databases">
        <authorList>
            <person name="Sun Q."/>
            <person name="Mori K."/>
        </authorList>
    </citation>
    <scope>NUCLEOTIDE SEQUENCE [LARGE SCALE GENOMIC DNA]</scope>
    <source>
        <strain evidence="3 4">CCM 7792</strain>
    </source>
</reference>
<dbReference type="Pfam" id="PF13946">
    <property type="entry name" value="DUF4214"/>
    <property type="match status" value="1"/>
</dbReference>
<protein>
    <submittedName>
        <fullName evidence="3">DUF4214 domain-containing protein</fullName>
    </submittedName>
</protein>
<comment type="caution">
    <text evidence="3">The sequence shown here is derived from an EMBL/GenBank/DDBJ whole genome shotgun (WGS) entry which is preliminary data.</text>
</comment>
<dbReference type="Gene3D" id="1.10.3130.20">
    <property type="entry name" value="Phycobilisome linker domain"/>
    <property type="match status" value="1"/>
</dbReference>
<dbReference type="InterPro" id="IPR025282">
    <property type="entry name" value="DUF4214"/>
</dbReference>
<gene>
    <name evidence="3" type="ORF">ACFFJK_16130</name>
</gene>
<accession>A0ABV6FIR8</accession>
<dbReference type="InterPro" id="IPR038255">
    <property type="entry name" value="PBS_linker_sf"/>
</dbReference>
<evidence type="ECO:0000259" key="2">
    <source>
        <dbReference type="Pfam" id="PF13946"/>
    </source>
</evidence>
<evidence type="ECO:0000313" key="3">
    <source>
        <dbReference type="EMBL" id="MFC0253428.1"/>
    </source>
</evidence>
<evidence type="ECO:0000256" key="1">
    <source>
        <dbReference type="SAM" id="Coils"/>
    </source>
</evidence>
<dbReference type="Proteomes" id="UP001589773">
    <property type="component" value="Unassembled WGS sequence"/>
</dbReference>
<name>A0ABV6FIR8_9BURK</name>
<keyword evidence="1" id="KW-0175">Coiled coil</keyword>
<dbReference type="RefSeq" id="WP_379680471.1">
    <property type="nucleotide sequence ID" value="NZ_JBHLWP010000013.1"/>
</dbReference>
<dbReference type="EMBL" id="JBHLWP010000013">
    <property type="protein sequence ID" value="MFC0253428.1"/>
    <property type="molecule type" value="Genomic_DNA"/>
</dbReference>